<feature type="region of interest" description="Disordered" evidence="1">
    <location>
        <begin position="60"/>
        <end position="79"/>
    </location>
</feature>
<reference evidence="3 4" key="1">
    <citation type="submission" date="2017-03" db="EMBL/GenBank/DDBJ databases">
        <title>Genomic insights into Mycobacterium simiae human colonization.</title>
        <authorList>
            <person name="Steffani J.L."/>
            <person name="Brunck M.E."/>
            <person name="Cruz E."/>
            <person name="Montiel R."/>
            <person name="Barona F."/>
        </authorList>
    </citation>
    <scope>NUCLEOTIDE SEQUENCE [LARGE SCALE GENOMIC DNA]</scope>
    <source>
        <strain evidence="3 4">MsiGto</strain>
    </source>
</reference>
<gene>
    <name evidence="3" type="ORF">B5M45_03665</name>
</gene>
<keyword evidence="2" id="KW-0732">Signal</keyword>
<keyword evidence="4" id="KW-1185">Reference proteome</keyword>
<sequence length="79" mass="8025">MAGALRLVSHFIRPALMTAVVVVSTADAAAPTVVPLECGITWTMVGKTIIVVPDCAHPVPGGPPPYPEPPPDPAAPPPP</sequence>
<organism evidence="3 4">
    <name type="scientific">Mycobacterium simiae</name>
    <name type="common">Mycobacterium habana</name>
    <dbReference type="NCBI Taxonomy" id="1784"/>
    <lineage>
        <taxon>Bacteria</taxon>
        <taxon>Bacillati</taxon>
        <taxon>Actinomycetota</taxon>
        <taxon>Actinomycetes</taxon>
        <taxon>Mycobacteriales</taxon>
        <taxon>Mycobacteriaceae</taxon>
        <taxon>Mycobacterium</taxon>
        <taxon>Mycobacterium simiae complex</taxon>
    </lineage>
</organism>
<feature type="signal peptide" evidence="2">
    <location>
        <begin position="1"/>
        <end position="28"/>
    </location>
</feature>
<evidence type="ECO:0000256" key="1">
    <source>
        <dbReference type="SAM" id="MobiDB-lite"/>
    </source>
</evidence>
<name>A0A1X0YGN9_MYCSI</name>
<evidence type="ECO:0000256" key="2">
    <source>
        <dbReference type="SAM" id="SignalP"/>
    </source>
</evidence>
<protein>
    <recommendedName>
        <fullName evidence="5">RNA-binding protein</fullName>
    </recommendedName>
</protein>
<evidence type="ECO:0000313" key="3">
    <source>
        <dbReference type="EMBL" id="ORJ64295.1"/>
    </source>
</evidence>
<dbReference type="AlphaFoldDB" id="A0A1X0YGN9"/>
<evidence type="ECO:0000313" key="4">
    <source>
        <dbReference type="Proteomes" id="UP000193040"/>
    </source>
</evidence>
<comment type="caution">
    <text evidence="3">The sequence shown here is derived from an EMBL/GenBank/DDBJ whole genome shotgun (WGS) entry which is preliminary data.</text>
</comment>
<proteinExistence type="predicted"/>
<dbReference type="RefSeq" id="WP_061556378.1">
    <property type="nucleotide sequence ID" value="NZ_JASWDE010000002.1"/>
</dbReference>
<feature type="chain" id="PRO_5010865055" description="RNA-binding protein" evidence="2">
    <location>
        <begin position="29"/>
        <end position="79"/>
    </location>
</feature>
<dbReference type="EMBL" id="MZZM01000005">
    <property type="protein sequence ID" value="ORJ64295.1"/>
    <property type="molecule type" value="Genomic_DNA"/>
</dbReference>
<evidence type="ECO:0008006" key="5">
    <source>
        <dbReference type="Google" id="ProtNLM"/>
    </source>
</evidence>
<accession>A0A1X0YGN9</accession>
<dbReference type="Proteomes" id="UP000193040">
    <property type="component" value="Unassembled WGS sequence"/>
</dbReference>